<protein>
    <submittedName>
        <fullName evidence="1">DGQHR domain-containing protein</fullName>
    </submittedName>
</protein>
<name>A0ABV2JWA3_9GAMM</name>
<accession>A0ABV2JWA3</accession>
<reference evidence="1 2" key="1">
    <citation type="submission" date="2024-06" db="EMBL/GenBank/DDBJ databases">
        <title>Sorghum-associated microbial communities from plants grown in Nebraska, USA.</title>
        <authorList>
            <person name="Schachtman D."/>
        </authorList>
    </citation>
    <scope>NUCLEOTIDE SEQUENCE [LARGE SCALE GENOMIC DNA]</scope>
    <source>
        <strain evidence="1 2">1073</strain>
    </source>
</reference>
<gene>
    <name evidence="1" type="ORF">ABIC75_002845</name>
</gene>
<evidence type="ECO:0000313" key="1">
    <source>
        <dbReference type="EMBL" id="MET3653109.1"/>
    </source>
</evidence>
<organism evidence="1 2">
    <name type="scientific">Dyella japonica</name>
    <dbReference type="NCBI Taxonomy" id="231455"/>
    <lineage>
        <taxon>Bacteria</taxon>
        <taxon>Pseudomonadati</taxon>
        <taxon>Pseudomonadota</taxon>
        <taxon>Gammaproteobacteria</taxon>
        <taxon>Lysobacterales</taxon>
        <taxon>Rhodanobacteraceae</taxon>
        <taxon>Dyella</taxon>
    </lineage>
</organism>
<dbReference type="CDD" id="cd16413">
    <property type="entry name" value="DGQHR_domain"/>
    <property type="match status" value="1"/>
</dbReference>
<dbReference type="Proteomes" id="UP001549184">
    <property type="component" value="Unassembled WGS sequence"/>
</dbReference>
<evidence type="ECO:0000313" key="2">
    <source>
        <dbReference type="Proteomes" id="UP001549184"/>
    </source>
</evidence>
<dbReference type="InterPro" id="IPR017642">
    <property type="entry name" value="DNA_S_mod_DndB"/>
</dbReference>
<dbReference type="NCBIfam" id="NF041060">
    <property type="entry name" value="DpdB"/>
    <property type="match status" value="1"/>
</dbReference>
<dbReference type="RefSeq" id="WP_354014506.1">
    <property type="nucleotide sequence ID" value="NZ_JBEPMU010000004.1"/>
</dbReference>
<comment type="caution">
    <text evidence="1">The sequence shown here is derived from an EMBL/GenBank/DDBJ whole genome shotgun (WGS) entry which is preliminary data.</text>
</comment>
<dbReference type="EMBL" id="JBEPMU010000004">
    <property type="protein sequence ID" value="MET3653109.1"/>
    <property type="molecule type" value="Genomic_DNA"/>
</dbReference>
<dbReference type="NCBIfam" id="TIGR03187">
    <property type="entry name" value="DGQHR"/>
    <property type="match status" value="1"/>
</dbReference>
<sequence>MKAISGFSIRALRSFQAGIPLYTFFLPGATVLEIADICRLSRSKNGLDGFQREAIQRHIQGMVQYLDSGNVIFPNAILLALSPRASFTRSRGPAPEGLIDASDSGVLKLPRPSDGSKCAWIVDGQQRSTALARAQDSSLPVPVVAFVSDNLQVHREQFILVNKARPLPKRLVDELLPEVDAAHLPVDMAMRQIPSALVDRLDADPSSPFFGMIRRTTTGKDPKRVVTDSALVRSLQRQIHQPLGALASFRSLDGASTNPSGMFSAVVQFWAAVKESFPSAWNLPPEQSRLTHSAGIESVSALMDYLMPRAVQQDDPQGYLVNTLRRIAPSCAWTNGVWPDLNCAWNEIESTSKDIRRLTDQLIRLVQSPNLRQVA</sequence>
<dbReference type="Pfam" id="PF14072">
    <property type="entry name" value="DndB"/>
    <property type="match status" value="1"/>
</dbReference>
<keyword evidence="2" id="KW-1185">Reference proteome</keyword>
<proteinExistence type="predicted"/>
<dbReference type="InterPro" id="IPR017601">
    <property type="entry name" value="DGQHR-contain_dom"/>
</dbReference>